<sequence>MSTQPFDLPGCHFSIPLPCGSFGSEKRSVVYSREAGPSMVYGGNPSSKQVRRFEGDVSFRSTRLYPHPPDESPHPQFVVLWEEPLPSSQDPNCVLERTASGFAISADTADRSSSTELLEDDEAAQRVRDHMEFFRRRFPDSKHERILRSIISPKPFAAEHPLDDEALQNIFFAANQLFFNGRLTQRVTWDWSHSSSSKYDSSVIGTTALRKASNRGFETLIVLSSPILQDKRYSRRLLVSTFLHELIHSYLFICCGFRARHCGGHTPGFHTIAGLIDEWVGPQSSLYLRKMEADLERFRISDEGHDIEDSAGRRNQGVNPYSYYSWNIYPCSGLVDSISARCPAISRDDRVHYMNRWGSQSPSPPCWQ</sequence>
<evidence type="ECO:0000313" key="2">
    <source>
        <dbReference type="EMBL" id="KAL1882102.1"/>
    </source>
</evidence>
<feature type="domain" description="SprT-like" evidence="1">
    <location>
        <begin position="168"/>
        <end position="279"/>
    </location>
</feature>
<reference evidence="2 3" key="1">
    <citation type="journal article" date="2024" name="Commun. Biol.">
        <title>Comparative genomic analysis of thermophilic fungi reveals convergent evolutionary adaptations and gene losses.</title>
        <authorList>
            <person name="Steindorff A.S."/>
            <person name="Aguilar-Pontes M.V."/>
            <person name="Robinson A.J."/>
            <person name="Andreopoulos B."/>
            <person name="LaButti K."/>
            <person name="Kuo A."/>
            <person name="Mondo S."/>
            <person name="Riley R."/>
            <person name="Otillar R."/>
            <person name="Haridas S."/>
            <person name="Lipzen A."/>
            <person name="Grimwood J."/>
            <person name="Schmutz J."/>
            <person name="Clum A."/>
            <person name="Reid I.D."/>
            <person name="Moisan M.C."/>
            <person name="Butler G."/>
            <person name="Nguyen T.T.M."/>
            <person name="Dewar K."/>
            <person name="Conant G."/>
            <person name="Drula E."/>
            <person name="Henrissat B."/>
            <person name="Hansel C."/>
            <person name="Singer S."/>
            <person name="Hutchinson M.I."/>
            <person name="de Vries R.P."/>
            <person name="Natvig D.O."/>
            <person name="Powell A.J."/>
            <person name="Tsang A."/>
            <person name="Grigoriev I.V."/>
        </authorList>
    </citation>
    <scope>NUCLEOTIDE SEQUENCE [LARGE SCALE GENOMIC DNA]</scope>
    <source>
        <strain evidence="2 3">ATCC 24622</strain>
    </source>
</reference>
<name>A0ABR3Y2Q5_9PEZI</name>
<dbReference type="InterPro" id="IPR006640">
    <property type="entry name" value="SprT-like_domain"/>
</dbReference>
<evidence type="ECO:0000313" key="3">
    <source>
        <dbReference type="Proteomes" id="UP001586593"/>
    </source>
</evidence>
<evidence type="ECO:0000259" key="1">
    <source>
        <dbReference type="Pfam" id="PF10263"/>
    </source>
</evidence>
<dbReference type="Proteomes" id="UP001586593">
    <property type="component" value="Unassembled WGS sequence"/>
</dbReference>
<proteinExistence type="predicted"/>
<comment type="caution">
    <text evidence="2">The sequence shown here is derived from an EMBL/GenBank/DDBJ whole genome shotgun (WGS) entry which is preliminary data.</text>
</comment>
<accession>A0ABR3Y2Q5</accession>
<protein>
    <recommendedName>
        <fullName evidence="1">SprT-like domain-containing protein</fullName>
    </recommendedName>
</protein>
<organism evidence="2 3">
    <name type="scientific">Phialemonium thermophilum</name>
    <dbReference type="NCBI Taxonomy" id="223376"/>
    <lineage>
        <taxon>Eukaryota</taxon>
        <taxon>Fungi</taxon>
        <taxon>Dikarya</taxon>
        <taxon>Ascomycota</taxon>
        <taxon>Pezizomycotina</taxon>
        <taxon>Sordariomycetes</taxon>
        <taxon>Sordariomycetidae</taxon>
        <taxon>Cephalothecales</taxon>
        <taxon>Cephalothecaceae</taxon>
        <taxon>Phialemonium</taxon>
    </lineage>
</organism>
<gene>
    <name evidence="2" type="ORF">VTK73DRAFT_2193</name>
</gene>
<keyword evidence="3" id="KW-1185">Reference proteome</keyword>
<dbReference type="Pfam" id="PF10263">
    <property type="entry name" value="SprT-like"/>
    <property type="match status" value="1"/>
</dbReference>
<dbReference type="EMBL" id="JAZHXJ010000016">
    <property type="protein sequence ID" value="KAL1882102.1"/>
    <property type="molecule type" value="Genomic_DNA"/>
</dbReference>